<accession>A0A0E9TWY0</accession>
<evidence type="ECO:0000313" key="1">
    <source>
        <dbReference type="EMBL" id="JAH58056.1"/>
    </source>
</evidence>
<sequence>MTPHTCSVFH</sequence>
<protein>
    <submittedName>
        <fullName evidence="1">Uncharacterized protein</fullName>
    </submittedName>
</protein>
<reference evidence="1" key="1">
    <citation type="submission" date="2014-11" db="EMBL/GenBank/DDBJ databases">
        <authorList>
            <person name="Amaro Gonzalez C."/>
        </authorList>
    </citation>
    <scope>NUCLEOTIDE SEQUENCE</scope>
</reference>
<reference evidence="1" key="2">
    <citation type="journal article" date="2015" name="Fish Shellfish Immunol.">
        <title>Early steps in the European eel (Anguilla anguilla)-Vibrio vulnificus interaction in the gills: Role of the RtxA13 toxin.</title>
        <authorList>
            <person name="Callol A."/>
            <person name="Pajuelo D."/>
            <person name="Ebbesson L."/>
            <person name="Teles M."/>
            <person name="MacKenzie S."/>
            <person name="Amaro C."/>
        </authorList>
    </citation>
    <scope>NUCLEOTIDE SEQUENCE</scope>
</reference>
<proteinExistence type="predicted"/>
<dbReference type="EMBL" id="GBXM01050521">
    <property type="protein sequence ID" value="JAH58056.1"/>
    <property type="molecule type" value="Transcribed_RNA"/>
</dbReference>
<organism evidence="1">
    <name type="scientific">Anguilla anguilla</name>
    <name type="common">European freshwater eel</name>
    <name type="synonym">Muraena anguilla</name>
    <dbReference type="NCBI Taxonomy" id="7936"/>
    <lineage>
        <taxon>Eukaryota</taxon>
        <taxon>Metazoa</taxon>
        <taxon>Chordata</taxon>
        <taxon>Craniata</taxon>
        <taxon>Vertebrata</taxon>
        <taxon>Euteleostomi</taxon>
        <taxon>Actinopterygii</taxon>
        <taxon>Neopterygii</taxon>
        <taxon>Teleostei</taxon>
        <taxon>Anguilliformes</taxon>
        <taxon>Anguillidae</taxon>
        <taxon>Anguilla</taxon>
    </lineage>
</organism>
<name>A0A0E9TWY0_ANGAN</name>